<dbReference type="Pfam" id="PF04547">
    <property type="entry name" value="Anoctamin"/>
    <property type="match status" value="1"/>
</dbReference>
<gene>
    <name evidence="7" type="ORF">CCMP2556_LOCUS23369</name>
</gene>
<feature type="transmembrane region" description="Helical" evidence="5">
    <location>
        <begin position="396"/>
        <end position="417"/>
    </location>
</feature>
<protein>
    <recommendedName>
        <fullName evidence="6">Anoctamin transmembrane domain-containing protein</fullName>
    </recommendedName>
</protein>
<keyword evidence="2 5" id="KW-0812">Transmembrane</keyword>
<proteinExistence type="predicted"/>
<name>A0ABP0LYS4_9DINO</name>
<feature type="transmembrane region" description="Helical" evidence="5">
    <location>
        <begin position="530"/>
        <end position="552"/>
    </location>
</feature>
<comment type="subcellular location">
    <subcellularLocation>
        <location evidence="1">Membrane</location>
        <topology evidence="1">Multi-pass membrane protein</topology>
    </subcellularLocation>
</comment>
<keyword evidence="8" id="KW-1185">Reference proteome</keyword>
<feature type="domain" description="Anoctamin transmembrane" evidence="6">
    <location>
        <begin position="289"/>
        <end position="706"/>
    </location>
</feature>
<evidence type="ECO:0000256" key="5">
    <source>
        <dbReference type="SAM" id="Phobius"/>
    </source>
</evidence>
<organism evidence="7 8">
    <name type="scientific">Durusdinium trenchii</name>
    <dbReference type="NCBI Taxonomy" id="1381693"/>
    <lineage>
        <taxon>Eukaryota</taxon>
        <taxon>Sar</taxon>
        <taxon>Alveolata</taxon>
        <taxon>Dinophyceae</taxon>
        <taxon>Suessiales</taxon>
        <taxon>Symbiodiniaceae</taxon>
        <taxon>Durusdinium</taxon>
    </lineage>
</organism>
<comment type="caution">
    <text evidence="7">The sequence shown here is derived from an EMBL/GenBank/DDBJ whole genome shotgun (WGS) entry which is preliminary data.</text>
</comment>
<accession>A0ABP0LYS4</accession>
<dbReference type="Proteomes" id="UP001642484">
    <property type="component" value="Unassembled WGS sequence"/>
</dbReference>
<dbReference type="InterPro" id="IPR049452">
    <property type="entry name" value="Anoctamin_TM"/>
</dbReference>
<keyword evidence="4 5" id="KW-0472">Membrane</keyword>
<dbReference type="PANTHER" id="PTHR12308">
    <property type="entry name" value="ANOCTAMIN"/>
    <property type="match status" value="1"/>
</dbReference>
<evidence type="ECO:0000256" key="2">
    <source>
        <dbReference type="ARBA" id="ARBA00022692"/>
    </source>
</evidence>
<reference evidence="7 8" key="1">
    <citation type="submission" date="2024-02" db="EMBL/GenBank/DDBJ databases">
        <authorList>
            <person name="Chen Y."/>
            <person name="Shah S."/>
            <person name="Dougan E. K."/>
            <person name="Thang M."/>
            <person name="Chan C."/>
        </authorList>
    </citation>
    <scope>NUCLEOTIDE SEQUENCE [LARGE SCALE GENOMIC DNA]</scope>
</reference>
<dbReference type="InterPro" id="IPR007632">
    <property type="entry name" value="Anoctamin"/>
</dbReference>
<dbReference type="PANTHER" id="PTHR12308:SF73">
    <property type="entry name" value="ANOCTAMIN"/>
    <property type="match status" value="1"/>
</dbReference>
<evidence type="ECO:0000256" key="1">
    <source>
        <dbReference type="ARBA" id="ARBA00004141"/>
    </source>
</evidence>
<dbReference type="EMBL" id="CAXAMN010014825">
    <property type="protein sequence ID" value="CAK9044384.1"/>
    <property type="molecule type" value="Genomic_DNA"/>
</dbReference>
<evidence type="ECO:0000256" key="4">
    <source>
        <dbReference type="ARBA" id="ARBA00023136"/>
    </source>
</evidence>
<keyword evidence="3 5" id="KW-1133">Transmembrane helix</keyword>
<evidence type="ECO:0000313" key="8">
    <source>
        <dbReference type="Proteomes" id="UP001642484"/>
    </source>
</evidence>
<evidence type="ECO:0000313" key="7">
    <source>
        <dbReference type="EMBL" id="CAK9044384.1"/>
    </source>
</evidence>
<feature type="transmembrane region" description="Helical" evidence="5">
    <location>
        <begin position="596"/>
        <end position="618"/>
    </location>
</feature>
<evidence type="ECO:0000259" key="6">
    <source>
        <dbReference type="Pfam" id="PF04547"/>
    </source>
</evidence>
<feature type="transmembrane region" description="Helical" evidence="5">
    <location>
        <begin position="648"/>
        <end position="669"/>
    </location>
</feature>
<evidence type="ECO:0000256" key="3">
    <source>
        <dbReference type="ARBA" id="ARBA00022989"/>
    </source>
</evidence>
<sequence length="747" mass="85865">MLLALLPTERSDALRLEAFTEANIGPFAMAWSNRELIMQVEQETIRVLGADVVKNDGPWHYALVFPIRVQGENDETFDQKLDDPASKWKELFPTEENSPSDLKPGMTWEDFTARVRQNVKQYIREMGCEVTEFKSVDEDEIFVLFGMSDKEKALDLAEKEEARVRLKPSAYDAVDCKCPTDEKAGREWRIRELERSLRGVNIDNRCPAFVRYTATVHDVVEDVEDIEMIRIVRHGLQREVRLQVLEAEVTRLFFPIHQWDDLQELYARGWSNPYKPFYFPKANMPDNVSEYFGAHVAAFFHLYNAFTRWLVVPALVSIIFPFVRPHISHEKAHWFDSSFGGMMCLWSTFFLASLKHQMNAKLLKWGMGDTVSRVKNVRKNFKDELRGSCSENLRNLLHWTLVILFLSETVFFSRYIALWRRDLFDNPDGMTFGMQNTDAGKYFKYLVTANIKIVDAVWTPLCIYLTKHENHRTEMDLKSAMILKLFAVKSVLFYYPFIRSIFIQPHVEGCPGPGNHISGCLDALRADLQLFFITQVISVGAGLMVQLAMMYWTVRKELQRKKSDDGKLSYVEVQAMLADYGEEAEVSDYLQVVLNFGFLSMFGCVAPSMCILCFLSNLPMKRLLAYRFSFSQKRVVPIITHGLGSWNFILNGLAYFGVSLTAYIVVFAYDSFDANHFHTQLLLFLAIERGVAALKLVLDLFLGDKSLAQQRIEEVNEDVAGLILASEIRRSHHPTACFDGFWCGPVG</sequence>
<feature type="transmembrane region" description="Helical" evidence="5">
    <location>
        <begin position="681"/>
        <end position="702"/>
    </location>
</feature>